<gene>
    <name evidence="8" type="ORF">PMO01_08550</name>
</gene>
<dbReference type="RefSeq" id="WP_024012255.1">
    <property type="nucleotide sequence ID" value="NZ_CM002330.1"/>
</dbReference>
<protein>
    <submittedName>
        <fullName evidence="8">Acetyltransferase</fullName>
    </submittedName>
</protein>
<dbReference type="InterPro" id="IPR016181">
    <property type="entry name" value="Acyl_CoA_acyltransferase"/>
</dbReference>
<evidence type="ECO:0000259" key="7">
    <source>
        <dbReference type="PROSITE" id="PS51186"/>
    </source>
</evidence>
<evidence type="ECO:0000256" key="1">
    <source>
        <dbReference type="ARBA" id="ARBA00009342"/>
    </source>
</evidence>
<accession>V8RCN0</accession>
<dbReference type="PANTHER" id="PTHR36449:SF1">
    <property type="entry name" value="ACETYLTRANSFERASE"/>
    <property type="match status" value="1"/>
</dbReference>
<keyword evidence="4 8" id="KW-0808">Transferase</keyword>
<evidence type="ECO:0000313" key="9">
    <source>
        <dbReference type="Proteomes" id="UP000024771"/>
    </source>
</evidence>
<dbReference type="Proteomes" id="UP000024771">
    <property type="component" value="Chromosome"/>
</dbReference>
<evidence type="ECO:0000256" key="5">
    <source>
        <dbReference type="ARBA" id="ARBA00023315"/>
    </source>
</evidence>
<name>V8RCN0_9PSED</name>
<dbReference type="PROSITE" id="PS51186">
    <property type="entry name" value="GNAT"/>
    <property type="match status" value="1"/>
</dbReference>
<feature type="domain" description="N-acetyltransferase" evidence="7">
    <location>
        <begin position="1"/>
        <end position="172"/>
    </location>
</feature>
<dbReference type="HOGENOM" id="CLU_101288_1_0_6"/>
<evidence type="ECO:0000256" key="2">
    <source>
        <dbReference type="ARBA" id="ARBA00022491"/>
    </source>
</evidence>
<dbReference type="eggNOG" id="COG0454">
    <property type="taxonomic scope" value="Bacteria"/>
</dbReference>
<dbReference type="CDD" id="cd04301">
    <property type="entry name" value="NAT_SF"/>
    <property type="match status" value="1"/>
</dbReference>
<dbReference type="PATRIC" id="fig|1395516.4.peg.1740"/>
<keyword evidence="3" id="KW-1277">Toxin-antitoxin system</keyword>
<evidence type="ECO:0000256" key="3">
    <source>
        <dbReference type="ARBA" id="ARBA00022649"/>
    </source>
</evidence>
<dbReference type="Pfam" id="PF13673">
    <property type="entry name" value="Acetyltransf_10"/>
    <property type="match status" value="1"/>
</dbReference>
<evidence type="ECO:0000256" key="4">
    <source>
        <dbReference type="ARBA" id="ARBA00022679"/>
    </source>
</evidence>
<dbReference type="Gene3D" id="3.40.630.30">
    <property type="match status" value="1"/>
</dbReference>
<evidence type="ECO:0000313" key="8">
    <source>
        <dbReference type="EMBL" id="ETF09014.1"/>
    </source>
</evidence>
<evidence type="ECO:0000256" key="6">
    <source>
        <dbReference type="ARBA" id="ARBA00049880"/>
    </source>
</evidence>
<keyword evidence="5" id="KW-0012">Acyltransferase</keyword>
<comment type="catalytic activity">
    <reaction evidence="6">
        <text>glycyl-tRNA(Gly) + acetyl-CoA = N-acetylglycyl-tRNA(Gly) + CoA + H(+)</text>
        <dbReference type="Rhea" id="RHEA:81867"/>
        <dbReference type="Rhea" id="RHEA-COMP:9683"/>
        <dbReference type="Rhea" id="RHEA-COMP:19766"/>
        <dbReference type="ChEBI" id="CHEBI:15378"/>
        <dbReference type="ChEBI" id="CHEBI:57287"/>
        <dbReference type="ChEBI" id="CHEBI:57288"/>
        <dbReference type="ChEBI" id="CHEBI:78522"/>
        <dbReference type="ChEBI" id="CHEBI:232036"/>
    </reaction>
</comment>
<dbReference type="EMBL" id="AYMZ01000003">
    <property type="protein sequence ID" value="ETF09014.1"/>
    <property type="molecule type" value="Genomic_DNA"/>
</dbReference>
<dbReference type="SUPFAM" id="SSF55729">
    <property type="entry name" value="Acyl-CoA N-acyltransferases (Nat)"/>
    <property type="match status" value="1"/>
</dbReference>
<organism evidence="8 9">
    <name type="scientific">Pseudomonas moraviensis R28-S</name>
    <dbReference type="NCBI Taxonomy" id="1395516"/>
    <lineage>
        <taxon>Bacteria</taxon>
        <taxon>Pseudomonadati</taxon>
        <taxon>Pseudomonadota</taxon>
        <taxon>Gammaproteobacteria</taxon>
        <taxon>Pseudomonadales</taxon>
        <taxon>Pseudomonadaceae</taxon>
        <taxon>Pseudomonas</taxon>
    </lineage>
</organism>
<proteinExistence type="inferred from homology"/>
<comment type="caution">
    <text evidence="8">The sequence shown here is derived from an EMBL/GenBank/DDBJ whole genome shotgun (WGS) entry which is preliminary data.</text>
</comment>
<dbReference type="AlphaFoldDB" id="V8RCN0"/>
<comment type="similarity">
    <text evidence="1">Belongs to the acetyltransferase family. GNAT subfamily.</text>
</comment>
<dbReference type="InterPro" id="IPR000182">
    <property type="entry name" value="GNAT_dom"/>
</dbReference>
<reference evidence="8 9" key="1">
    <citation type="journal article" date="2014" name="Genome Announc.">
        <title>Draft Genome Sequence of Pseudomonas moraviensis R28-S.</title>
        <authorList>
            <person name="Hunter S.S."/>
            <person name="Yano H."/>
            <person name="Loftie-Eaton W."/>
            <person name="Hughes J."/>
            <person name="De Gelder L."/>
            <person name="Stragier P."/>
            <person name="De Vos P."/>
            <person name="Settles M.L."/>
            <person name="Top E.M."/>
        </authorList>
    </citation>
    <scope>NUCLEOTIDE SEQUENCE [LARGE SCALE GENOMIC DNA]</scope>
    <source>
        <strain evidence="9">R28</strain>
    </source>
</reference>
<sequence>MRTEETPKCEIDRNLLVNFDKYKFSKTFSCGVDVIDSYYKGSFKRALKSENISAIGAIAPTLEIVAFCTLTVSDIDKTSAQNGIEDTNLPSRIPVVRLVMLGVDVKYQGWGIGQTLLMEAFKQAARVHKEIPIKGVYLDAAPTAVSFYEGLGFKIIDEPDTNQSTPMLIGINVILEAIAAAGIKI</sequence>
<dbReference type="GO" id="GO:0016747">
    <property type="term" value="F:acyltransferase activity, transferring groups other than amino-acyl groups"/>
    <property type="evidence" value="ECO:0007669"/>
    <property type="project" value="InterPro"/>
</dbReference>
<keyword evidence="2" id="KW-0678">Repressor</keyword>
<dbReference type="PANTHER" id="PTHR36449">
    <property type="entry name" value="ACETYLTRANSFERASE-RELATED"/>
    <property type="match status" value="1"/>
</dbReference>